<reference evidence="1 2" key="1">
    <citation type="submission" date="2018-03" db="EMBL/GenBank/DDBJ databases">
        <title>Genomic Encyclopedia of Archaeal and Bacterial Type Strains, Phase II (KMG-II): from individual species to whole genera.</title>
        <authorList>
            <person name="Goeker M."/>
        </authorList>
    </citation>
    <scope>NUCLEOTIDE SEQUENCE [LARGE SCALE GENOMIC DNA]</scope>
    <source>
        <strain evidence="1 2">DSM 29057</strain>
    </source>
</reference>
<keyword evidence="2" id="KW-1185">Reference proteome</keyword>
<organism evidence="1 2">
    <name type="scientific">Dyadobacter jiangsuensis</name>
    <dbReference type="NCBI Taxonomy" id="1591085"/>
    <lineage>
        <taxon>Bacteria</taxon>
        <taxon>Pseudomonadati</taxon>
        <taxon>Bacteroidota</taxon>
        <taxon>Cytophagia</taxon>
        <taxon>Cytophagales</taxon>
        <taxon>Spirosomataceae</taxon>
        <taxon>Dyadobacter</taxon>
    </lineage>
</organism>
<name>A0A2P8FI70_9BACT</name>
<proteinExistence type="predicted"/>
<dbReference type="EMBL" id="PYAS01000022">
    <property type="protein sequence ID" value="PSL21428.1"/>
    <property type="molecule type" value="Genomic_DNA"/>
</dbReference>
<sequence length="57" mass="6446">MQDPVALQTKYPSNGKYSAAYHLIPLQVDHKSRFSQLSVKWSGSVVKLCQDKLVKLN</sequence>
<evidence type="ECO:0000313" key="1">
    <source>
        <dbReference type="EMBL" id="PSL21428.1"/>
    </source>
</evidence>
<protein>
    <submittedName>
        <fullName evidence="1">Uncharacterized protein</fullName>
    </submittedName>
</protein>
<dbReference type="Proteomes" id="UP000241964">
    <property type="component" value="Unassembled WGS sequence"/>
</dbReference>
<dbReference type="AlphaFoldDB" id="A0A2P8FI70"/>
<gene>
    <name evidence="1" type="ORF">CLV60_12245</name>
</gene>
<comment type="caution">
    <text evidence="1">The sequence shown here is derived from an EMBL/GenBank/DDBJ whole genome shotgun (WGS) entry which is preliminary data.</text>
</comment>
<evidence type="ECO:0000313" key="2">
    <source>
        <dbReference type="Proteomes" id="UP000241964"/>
    </source>
</evidence>
<accession>A0A2P8FI70</accession>